<keyword evidence="4 7" id="KW-0418">Kinase</keyword>
<dbReference type="InterPro" id="IPR025198">
    <property type="entry name" value="PPK_N_dom"/>
</dbReference>
<feature type="domain" description="PLD phosphodiesterase" evidence="9">
    <location>
        <begin position="583"/>
        <end position="613"/>
    </location>
</feature>
<dbReference type="STRING" id="687842.ASU31_20010"/>
<evidence type="ECO:0000259" key="9">
    <source>
        <dbReference type="PROSITE" id="PS50035"/>
    </source>
</evidence>
<sequence>MEQIVETSFFNRDLSWLKFNERILMEAERSTVPLLERIKFLSIFSSNLDEFYRVRMPVLLALEKLSNKEDNDIKIDDNLLDTANQLISEQQQRYGKVLKSDLIPHLKENKINLIYGQPFPKEIQKSVTRYFLSQVMAFLQPVYINADTNFFPSNNELYFLITLKKKEDAEVIILNIPSNQLPRFYKVEAGAETFIVFLDDIIRFHLDRIFPEGEITGCYSFKITRDAEIDLKDEYSGSLSEQLEKQLLKRDSGLATRFLHQPGIPANVFELLKKLFNLKKANRIEGGQYHNLKDFMGFPVNSPKLSNQNWPKICNTDLIDGSLTEAIYKNDIIVHTPYQSYDSVLRFFNEAAIDEDVREIYVTLYRVASDSKIVNALISAAKNGKKVTVLVELKARFDEANNIKWAKKMKEVGVDIIYSVTALKVHAKVALVKRQTGDRMRYSGLFSTGNFNESTAAFYTDHILMTANKEMLREVELLFIFLAKRVKPTSADLIKFNHLLVAQFNLQQVFLNLIDREIEHAKQGKPSGITIKMNNLEEKVLIDKLYEASSAGVKIEMIVRSICRLIPGVPGMSENIKVTRIVDRYLEHGRVFIFHNSGKNDVYLGSADWMNRNIYRRIEVCFPIYDEQIKQEMIDIIEIQKQDNVQAVCIDENMNNIPVKSSGAPVESQHDIYQLLKNK</sequence>
<reference evidence="10 11" key="1">
    <citation type="submission" date="2015-11" db="EMBL/GenBank/DDBJ databases">
        <title>Sequence of Pedobacter ginsenosidimutans.</title>
        <authorList>
            <person name="Carson E."/>
            <person name="Keyser V."/>
            <person name="Newman J."/>
            <person name="Miller J."/>
        </authorList>
    </citation>
    <scope>NUCLEOTIDE SEQUENCE [LARGE SCALE GENOMIC DNA]</scope>
    <source>
        <strain evidence="10 11">KACC 14530</strain>
    </source>
</reference>
<dbReference type="HAMAP" id="MF_00347">
    <property type="entry name" value="Polyphosphate_kinase"/>
    <property type="match status" value="1"/>
</dbReference>
<dbReference type="InterPro" id="IPR025200">
    <property type="entry name" value="PPK_C_dom2"/>
</dbReference>
<gene>
    <name evidence="7" type="primary">ppk</name>
    <name evidence="10" type="ORF">ASU31_20010</name>
</gene>
<comment type="PTM">
    <text evidence="7 8">An intermediate of this reaction is the autophosphorylated ppk in which a phosphate is covalently linked to a histidine residue through a N-P bond.</text>
</comment>
<protein>
    <recommendedName>
        <fullName evidence="7 8">Polyphosphate kinase</fullName>
        <ecNumber evidence="7 8">2.7.4.1</ecNumber>
    </recommendedName>
    <alternativeName>
        <fullName evidence="7">ATP-polyphosphate phosphotransferase</fullName>
    </alternativeName>
    <alternativeName>
        <fullName evidence="7">Polyphosphoric acid kinase</fullName>
    </alternativeName>
</protein>
<keyword evidence="1 7" id="KW-0597">Phosphoprotein</keyword>
<dbReference type="Proteomes" id="UP000051950">
    <property type="component" value="Unassembled WGS sequence"/>
</dbReference>
<feature type="active site" description="Phosphohistidine intermediate" evidence="7">
    <location>
        <position position="426"/>
    </location>
</feature>
<keyword evidence="6 7" id="KW-0460">Magnesium</keyword>
<evidence type="ECO:0000256" key="6">
    <source>
        <dbReference type="ARBA" id="ARBA00022842"/>
    </source>
</evidence>
<dbReference type="GO" id="GO:0009358">
    <property type="term" value="C:polyphosphate kinase complex"/>
    <property type="evidence" value="ECO:0007669"/>
    <property type="project" value="InterPro"/>
</dbReference>
<dbReference type="InterPro" id="IPR001736">
    <property type="entry name" value="PLipase_D/transphosphatidylase"/>
</dbReference>
<dbReference type="SUPFAM" id="SSF143724">
    <property type="entry name" value="PHP14-like"/>
    <property type="match status" value="1"/>
</dbReference>
<evidence type="ECO:0000256" key="3">
    <source>
        <dbReference type="ARBA" id="ARBA00022741"/>
    </source>
</evidence>
<dbReference type="GO" id="GO:0008976">
    <property type="term" value="F:polyphosphate kinase activity"/>
    <property type="evidence" value="ECO:0007669"/>
    <property type="project" value="UniProtKB-UniRule"/>
</dbReference>
<dbReference type="GO" id="GO:0005524">
    <property type="term" value="F:ATP binding"/>
    <property type="evidence" value="ECO:0007669"/>
    <property type="project" value="UniProtKB-KW"/>
</dbReference>
<dbReference type="CDD" id="cd09164">
    <property type="entry name" value="PLDc_EcPPK1_C1_like"/>
    <property type="match status" value="1"/>
</dbReference>
<dbReference type="CDD" id="cd09167">
    <property type="entry name" value="PLDc_EcPPK1_C2_like"/>
    <property type="match status" value="1"/>
</dbReference>
<keyword evidence="5 7" id="KW-0067">ATP-binding</keyword>
<organism evidence="10 11">
    <name type="scientific">Pedobacter ginsenosidimutans</name>
    <dbReference type="NCBI Taxonomy" id="687842"/>
    <lineage>
        <taxon>Bacteria</taxon>
        <taxon>Pseudomonadati</taxon>
        <taxon>Bacteroidota</taxon>
        <taxon>Sphingobacteriia</taxon>
        <taxon>Sphingobacteriales</taxon>
        <taxon>Sphingobacteriaceae</taxon>
        <taxon>Pedobacter</taxon>
    </lineage>
</organism>
<keyword evidence="7" id="KW-0479">Metal-binding</keyword>
<feature type="binding site" evidence="7">
    <location>
        <position position="47"/>
    </location>
    <ligand>
        <name>ATP</name>
        <dbReference type="ChEBI" id="CHEBI:30616"/>
    </ligand>
</feature>
<dbReference type="Gene3D" id="3.30.1840.10">
    <property type="entry name" value="Polyphosphate kinase middle domain"/>
    <property type="match status" value="1"/>
</dbReference>
<dbReference type="Pfam" id="PF02503">
    <property type="entry name" value="PP_kinase"/>
    <property type="match status" value="1"/>
</dbReference>
<evidence type="ECO:0000256" key="8">
    <source>
        <dbReference type="RuleBase" id="RU003800"/>
    </source>
</evidence>
<feature type="binding site" evidence="7">
    <location>
        <position position="366"/>
    </location>
    <ligand>
        <name>Mg(2+)</name>
        <dbReference type="ChEBI" id="CHEBI:18420"/>
    </ligand>
</feature>
<dbReference type="InterPro" id="IPR003414">
    <property type="entry name" value="PP_kinase"/>
</dbReference>
<evidence type="ECO:0000256" key="1">
    <source>
        <dbReference type="ARBA" id="ARBA00022553"/>
    </source>
</evidence>
<dbReference type="EMBL" id="LMZQ01000020">
    <property type="protein sequence ID" value="KRT14299.1"/>
    <property type="molecule type" value="Genomic_DNA"/>
</dbReference>
<evidence type="ECO:0000313" key="11">
    <source>
        <dbReference type="Proteomes" id="UP000051950"/>
    </source>
</evidence>
<dbReference type="InterPro" id="IPR036830">
    <property type="entry name" value="PP_kinase_middle_dom_sf"/>
</dbReference>
<dbReference type="EC" id="2.7.4.1" evidence="7 8"/>
<dbReference type="Pfam" id="PF13090">
    <property type="entry name" value="PP_kinase_C"/>
    <property type="match status" value="1"/>
</dbReference>
<dbReference type="GO" id="GO:0006799">
    <property type="term" value="P:polyphosphate biosynthetic process"/>
    <property type="evidence" value="ECO:0007669"/>
    <property type="project" value="UniProtKB-UniRule"/>
</dbReference>
<keyword evidence="2 7" id="KW-0808">Transferase</keyword>
<feature type="binding site" evidence="7">
    <location>
        <position position="459"/>
    </location>
    <ligand>
        <name>ATP</name>
        <dbReference type="ChEBI" id="CHEBI:30616"/>
    </ligand>
</feature>
<dbReference type="InterPro" id="IPR041108">
    <property type="entry name" value="PP_kinase_C_1"/>
</dbReference>
<comment type="similarity">
    <text evidence="7 8">Belongs to the polyphosphate kinase 1 (PPK1) family.</text>
</comment>
<feature type="binding site" evidence="7">
    <location>
        <position position="588"/>
    </location>
    <ligand>
        <name>ATP</name>
        <dbReference type="ChEBI" id="CHEBI:30616"/>
    </ligand>
</feature>
<dbReference type="Gene3D" id="3.30.870.10">
    <property type="entry name" value="Endonuclease Chain A"/>
    <property type="match status" value="2"/>
</dbReference>
<keyword evidence="11" id="KW-1185">Reference proteome</keyword>
<dbReference type="InterPro" id="IPR024953">
    <property type="entry name" value="PP_kinase_middle"/>
</dbReference>
<proteinExistence type="inferred from homology"/>
<dbReference type="GO" id="GO:0046872">
    <property type="term" value="F:metal ion binding"/>
    <property type="evidence" value="ECO:0007669"/>
    <property type="project" value="UniProtKB-KW"/>
</dbReference>
<dbReference type="PANTHER" id="PTHR30218">
    <property type="entry name" value="POLYPHOSPHATE KINASE"/>
    <property type="match status" value="1"/>
</dbReference>
<dbReference type="PIRSF" id="PIRSF015589">
    <property type="entry name" value="PP_kinase"/>
    <property type="match status" value="1"/>
</dbReference>
<comment type="cofactor">
    <cofactor evidence="7">
        <name>Mg(2+)</name>
        <dbReference type="ChEBI" id="CHEBI:18420"/>
    </cofactor>
</comment>
<evidence type="ECO:0000256" key="2">
    <source>
        <dbReference type="ARBA" id="ARBA00022679"/>
    </source>
</evidence>
<evidence type="ECO:0000256" key="5">
    <source>
        <dbReference type="ARBA" id="ARBA00022840"/>
    </source>
</evidence>
<accession>A0A0T5VKD1</accession>
<dbReference type="NCBIfam" id="NF003917">
    <property type="entry name" value="PRK05443.1-1"/>
    <property type="match status" value="1"/>
</dbReference>
<dbReference type="SUPFAM" id="SSF56024">
    <property type="entry name" value="Phospholipase D/nuclease"/>
    <property type="match status" value="2"/>
</dbReference>
<dbReference type="Pfam" id="PF13089">
    <property type="entry name" value="PP_kinase_N"/>
    <property type="match status" value="1"/>
</dbReference>
<comment type="function">
    <text evidence="7 8">Catalyzes the reversible transfer of the terminal phosphate of ATP to form a long-chain polyphosphate (polyP).</text>
</comment>
<dbReference type="SUPFAM" id="SSF140356">
    <property type="entry name" value="PPK N-terminal domain-like"/>
    <property type="match status" value="1"/>
</dbReference>
<keyword evidence="3 7" id="KW-0547">Nucleotide-binding</keyword>
<dbReference type="AlphaFoldDB" id="A0A0T5VKD1"/>
<dbReference type="Gene3D" id="1.20.58.310">
    <property type="entry name" value="Polyphosphate kinase N-terminal domain"/>
    <property type="match status" value="1"/>
</dbReference>
<dbReference type="RefSeq" id="WP_057934038.1">
    <property type="nucleotide sequence ID" value="NZ_LMZQ01000020.1"/>
</dbReference>
<feature type="binding site" evidence="7">
    <location>
        <position position="396"/>
    </location>
    <ligand>
        <name>Mg(2+)</name>
        <dbReference type="ChEBI" id="CHEBI:18420"/>
    </ligand>
</feature>
<evidence type="ECO:0000256" key="7">
    <source>
        <dbReference type="HAMAP-Rule" id="MF_00347"/>
    </source>
</evidence>
<dbReference type="InterPro" id="IPR036832">
    <property type="entry name" value="PPK_N_dom_sf"/>
</dbReference>
<name>A0A0T5VKD1_9SPHI</name>
<dbReference type="PROSITE" id="PS50035">
    <property type="entry name" value="PLD"/>
    <property type="match status" value="1"/>
</dbReference>
<comment type="caution">
    <text evidence="10">The sequence shown here is derived from an EMBL/GenBank/DDBJ whole genome shotgun (WGS) entry which is preliminary data.</text>
</comment>
<comment type="catalytic activity">
    <reaction evidence="7 8">
        <text>[phosphate](n) + ATP = [phosphate](n+1) + ADP</text>
        <dbReference type="Rhea" id="RHEA:19573"/>
        <dbReference type="Rhea" id="RHEA-COMP:9859"/>
        <dbReference type="Rhea" id="RHEA-COMP:14280"/>
        <dbReference type="ChEBI" id="CHEBI:16838"/>
        <dbReference type="ChEBI" id="CHEBI:30616"/>
        <dbReference type="ChEBI" id="CHEBI:456216"/>
        <dbReference type="EC" id="2.7.4.1"/>
    </reaction>
</comment>
<evidence type="ECO:0000313" key="10">
    <source>
        <dbReference type="EMBL" id="KRT14299.1"/>
    </source>
</evidence>
<evidence type="ECO:0000256" key="4">
    <source>
        <dbReference type="ARBA" id="ARBA00022777"/>
    </source>
</evidence>
<dbReference type="NCBIfam" id="TIGR03705">
    <property type="entry name" value="poly_P_kin"/>
    <property type="match status" value="1"/>
</dbReference>
<dbReference type="Pfam" id="PF17941">
    <property type="entry name" value="PP_kinase_C_1"/>
    <property type="match status" value="1"/>
</dbReference>
<feature type="binding site" evidence="7">
    <location>
        <position position="560"/>
    </location>
    <ligand>
        <name>ATP</name>
        <dbReference type="ChEBI" id="CHEBI:30616"/>
    </ligand>
</feature>
<dbReference type="PANTHER" id="PTHR30218:SF0">
    <property type="entry name" value="POLYPHOSPHATE KINASE"/>
    <property type="match status" value="1"/>
</dbReference>